<proteinExistence type="predicted"/>
<evidence type="ECO:0000313" key="4">
    <source>
        <dbReference type="Proteomes" id="UP001500957"/>
    </source>
</evidence>
<evidence type="ECO:0000313" key="3">
    <source>
        <dbReference type="EMBL" id="GAA0632004.1"/>
    </source>
</evidence>
<organism evidence="3 4">
    <name type="scientific">Sporichthya brevicatena</name>
    <dbReference type="NCBI Taxonomy" id="171442"/>
    <lineage>
        <taxon>Bacteria</taxon>
        <taxon>Bacillati</taxon>
        <taxon>Actinomycetota</taxon>
        <taxon>Actinomycetes</taxon>
        <taxon>Sporichthyales</taxon>
        <taxon>Sporichthyaceae</taxon>
        <taxon>Sporichthya</taxon>
    </lineage>
</organism>
<dbReference type="CDD" id="cd00657">
    <property type="entry name" value="Ferritin_like"/>
    <property type="match status" value="1"/>
</dbReference>
<dbReference type="InterPro" id="IPR009078">
    <property type="entry name" value="Ferritin-like_SF"/>
</dbReference>
<comment type="caution">
    <text evidence="3">The sequence shown here is derived from an EMBL/GenBank/DDBJ whole genome shotgun (WGS) entry which is preliminary data.</text>
</comment>
<keyword evidence="4" id="KW-1185">Reference proteome</keyword>
<protein>
    <recommendedName>
        <fullName evidence="2">DUF4439 domain-containing protein</fullName>
    </recommendedName>
</protein>
<dbReference type="Gene3D" id="1.20.1260.10">
    <property type="match status" value="1"/>
</dbReference>
<dbReference type="SUPFAM" id="SSF47240">
    <property type="entry name" value="Ferritin-like"/>
    <property type="match status" value="1"/>
</dbReference>
<dbReference type="InterPro" id="IPR012347">
    <property type="entry name" value="Ferritin-like"/>
</dbReference>
<gene>
    <name evidence="3" type="ORF">GCM10009547_39760</name>
</gene>
<dbReference type="Proteomes" id="UP001500957">
    <property type="component" value="Unassembled WGS sequence"/>
</dbReference>
<sequence length="153" mass="15842">MSADPEVLGEVLAAEHAAVYGYGAAAAQLSGINRAAALQALDVHRDRRDQLRRKILDGGGTPVESQAAYQLPRPFTGLATVVDVVAGIERDVALAFGALVAASDGDDRGFAARALQDAAVRESAWRREAARFPGLEDPGLAPEAPTPGPSSPS</sequence>
<dbReference type="Pfam" id="PF14530">
    <property type="entry name" value="DUF4439"/>
    <property type="match status" value="1"/>
</dbReference>
<feature type="region of interest" description="Disordered" evidence="1">
    <location>
        <begin position="131"/>
        <end position="153"/>
    </location>
</feature>
<dbReference type="EMBL" id="BAAAHE010000044">
    <property type="protein sequence ID" value="GAA0632004.1"/>
    <property type="molecule type" value="Genomic_DNA"/>
</dbReference>
<accession>A0ABN1H7Q8</accession>
<feature type="domain" description="DUF4439" evidence="2">
    <location>
        <begin position="9"/>
        <end position="136"/>
    </location>
</feature>
<dbReference type="InterPro" id="IPR029447">
    <property type="entry name" value="DUF4439"/>
</dbReference>
<feature type="compositionally biased region" description="Pro residues" evidence="1">
    <location>
        <begin position="144"/>
        <end position="153"/>
    </location>
</feature>
<evidence type="ECO:0000259" key="2">
    <source>
        <dbReference type="Pfam" id="PF14530"/>
    </source>
</evidence>
<name>A0ABN1H7Q8_9ACTN</name>
<reference evidence="3 4" key="1">
    <citation type="journal article" date="2019" name="Int. J. Syst. Evol. Microbiol.">
        <title>The Global Catalogue of Microorganisms (GCM) 10K type strain sequencing project: providing services to taxonomists for standard genome sequencing and annotation.</title>
        <authorList>
            <consortium name="The Broad Institute Genomics Platform"/>
            <consortium name="The Broad Institute Genome Sequencing Center for Infectious Disease"/>
            <person name="Wu L."/>
            <person name="Ma J."/>
        </authorList>
    </citation>
    <scope>NUCLEOTIDE SEQUENCE [LARGE SCALE GENOMIC DNA]</scope>
    <source>
        <strain evidence="3 4">JCM 10671</strain>
    </source>
</reference>
<evidence type="ECO:0000256" key="1">
    <source>
        <dbReference type="SAM" id="MobiDB-lite"/>
    </source>
</evidence>
<dbReference type="RefSeq" id="WP_344608022.1">
    <property type="nucleotide sequence ID" value="NZ_BAAAHE010000044.1"/>
</dbReference>